<dbReference type="CDD" id="cd00093">
    <property type="entry name" value="HTH_XRE"/>
    <property type="match status" value="1"/>
</dbReference>
<dbReference type="Proteomes" id="UP000199011">
    <property type="component" value="Unassembled WGS sequence"/>
</dbReference>
<sequence length="148" mass="17067">MFIYIYKHYVYNVKMKDNLKNNVAVLARLNELMDQQGISKADMARIAGVSPQAVNNWFNRGDIGKRSAQKLAQHVGVSVDWILGDKDVDGPNDTPERSLSPREKILLELFNELPDSEANQLLKTLEEKKRYYDTLLDELLHKRHNKKA</sequence>
<evidence type="ECO:0000313" key="3">
    <source>
        <dbReference type="Proteomes" id="UP000199011"/>
    </source>
</evidence>
<dbReference type="OrthoDB" id="9791537at2"/>
<protein>
    <submittedName>
        <fullName evidence="2">Transcriptional regulator, contains XRE-family HTH domain</fullName>
    </submittedName>
</protein>
<dbReference type="InterPro" id="IPR001387">
    <property type="entry name" value="Cro/C1-type_HTH"/>
</dbReference>
<reference evidence="3" key="1">
    <citation type="submission" date="2016-10" db="EMBL/GenBank/DDBJ databases">
        <authorList>
            <person name="Varghese N."/>
            <person name="Submissions S."/>
        </authorList>
    </citation>
    <scope>NUCLEOTIDE SEQUENCE [LARGE SCALE GENOMIC DNA]</scope>
    <source>
        <strain evidence="3">DSM 16522</strain>
    </source>
</reference>
<name>A0A1I5DUR3_9GAMM</name>
<keyword evidence="3" id="KW-1185">Reference proteome</keyword>
<dbReference type="SMART" id="SM00530">
    <property type="entry name" value="HTH_XRE"/>
    <property type="match status" value="1"/>
</dbReference>
<dbReference type="Gene3D" id="1.10.260.40">
    <property type="entry name" value="lambda repressor-like DNA-binding domains"/>
    <property type="match status" value="1"/>
</dbReference>
<dbReference type="STRING" id="53341.SAMN05421579_14628"/>
<gene>
    <name evidence="2" type="ORF">SAMN05421579_14628</name>
</gene>
<dbReference type="GO" id="GO:0003677">
    <property type="term" value="F:DNA binding"/>
    <property type="evidence" value="ECO:0007669"/>
    <property type="project" value="InterPro"/>
</dbReference>
<feature type="domain" description="HTH cro/C1-type" evidence="1">
    <location>
        <begin position="29"/>
        <end position="82"/>
    </location>
</feature>
<dbReference type="EMBL" id="FOVO01000046">
    <property type="protein sequence ID" value="SFO02937.1"/>
    <property type="molecule type" value="Genomic_DNA"/>
</dbReference>
<dbReference type="AlphaFoldDB" id="A0A1I5DUR3"/>
<proteinExistence type="predicted"/>
<dbReference type="PROSITE" id="PS50943">
    <property type="entry name" value="HTH_CROC1"/>
    <property type="match status" value="1"/>
</dbReference>
<dbReference type="Pfam" id="PF01381">
    <property type="entry name" value="HTH_3"/>
    <property type="match status" value="1"/>
</dbReference>
<organism evidence="2 3">
    <name type="scientific">Xenorhabdus japonica</name>
    <dbReference type="NCBI Taxonomy" id="53341"/>
    <lineage>
        <taxon>Bacteria</taxon>
        <taxon>Pseudomonadati</taxon>
        <taxon>Pseudomonadota</taxon>
        <taxon>Gammaproteobacteria</taxon>
        <taxon>Enterobacterales</taxon>
        <taxon>Morganellaceae</taxon>
        <taxon>Xenorhabdus</taxon>
    </lineage>
</organism>
<evidence type="ECO:0000313" key="2">
    <source>
        <dbReference type="EMBL" id="SFO02937.1"/>
    </source>
</evidence>
<dbReference type="InterPro" id="IPR010982">
    <property type="entry name" value="Lambda_DNA-bd_dom_sf"/>
</dbReference>
<dbReference type="SUPFAM" id="SSF47413">
    <property type="entry name" value="lambda repressor-like DNA-binding domains"/>
    <property type="match status" value="1"/>
</dbReference>
<evidence type="ECO:0000259" key="1">
    <source>
        <dbReference type="PROSITE" id="PS50943"/>
    </source>
</evidence>
<accession>A0A1I5DUR3</accession>